<dbReference type="SMART" id="SM00368">
    <property type="entry name" value="LRR_RI"/>
    <property type="match status" value="3"/>
</dbReference>
<name>A0AAD8YKC2_9STRA</name>
<accession>A0AAD8YKC2</accession>
<dbReference type="InterPro" id="IPR032675">
    <property type="entry name" value="LRR_dom_sf"/>
</dbReference>
<organism evidence="2 3">
    <name type="scientific">Skeletonema marinoi</name>
    <dbReference type="NCBI Taxonomy" id="267567"/>
    <lineage>
        <taxon>Eukaryota</taxon>
        <taxon>Sar</taxon>
        <taxon>Stramenopiles</taxon>
        <taxon>Ochrophyta</taxon>
        <taxon>Bacillariophyta</taxon>
        <taxon>Coscinodiscophyceae</taxon>
        <taxon>Thalassiosirophycidae</taxon>
        <taxon>Thalassiosirales</taxon>
        <taxon>Skeletonemataceae</taxon>
        <taxon>Skeletonema</taxon>
        <taxon>Skeletonema marinoi-dohrnii complex</taxon>
    </lineage>
</organism>
<dbReference type="InterPro" id="IPR001611">
    <property type="entry name" value="Leu-rich_rpt"/>
</dbReference>
<evidence type="ECO:0000313" key="3">
    <source>
        <dbReference type="Proteomes" id="UP001224775"/>
    </source>
</evidence>
<dbReference type="AlphaFoldDB" id="A0AAD8YKC2"/>
<evidence type="ECO:0000256" key="1">
    <source>
        <dbReference type="ARBA" id="ARBA00022737"/>
    </source>
</evidence>
<dbReference type="Gene3D" id="3.80.10.10">
    <property type="entry name" value="Ribonuclease Inhibitor"/>
    <property type="match status" value="1"/>
</dbReference>
<proteinExistence type="predicted"/>
<reference evidence="2" key="1">
    <citation type="submission" date="2023-06" db="EMBL/GenBank/DDBJ databases">
        <title>Survivors Of The Sea: Transcriptome response of Skeletonema marinoi to long-term dormancy.</title>
        <authorList>
            <person name="Pinder M.I.M."/>
            <person name="Kourtchenko O."/>
            <person name="Robertson E.K."/>
            <person name="Larsson T."/>
            <person name="Maumus F."/>
            <person name="Osuna-Cruz C.M."/>
            <person name="Vancaester E."/>
            <person name="Stenow R."/>
            <person name="Vandepoele K."/>
            <person name="Ploug H."/>
            <person name="Bruchert V."/>
            <person name="Godhe A."/>
            <person name="Topel M."/>
        </authorList>
    </citation>
    <scope>NUCLEOTIDE SEQUENCE</scope>
    <source>
        <strain evidence="2">R05AC</strain>
    </source>
</reference>
<dbReference type="Pfam" id="PF13516">
    <property type="entry name" value="LRR_6"/>
    <property type="match status" value="2"/>
</dbReference>
<dbReference type="Proteomes" id="UP001224775">
    <property type="component" value="Unassembled WGS sequence"/>
</dbReference>
<comment type="caution">
    <text evidence="2">The sequence shown here is derived from an EMBL/GenBank/DDBJ whole genome shotgun (WGS) entry which is preliminary data.</text>
</comment>
<dbReference type="InterPro" id="IPR052201">
    <property type="entry name" value="LRR-containing_regulator"/>
</dbReference>
<sequence length="177" mass="18947">MGNRLGKEGAIALAEAIKMNNETQLETLNLWGTNKIGNEGAMAFAELLTTNNSLRDLILVYDEIGDEGGDELVDALEQNEGLRNLDLFDYPLDQAIITDVYCLINNPLRCSYEGGLNKDDERGSENASEGLGLDKSCFVSFGGVQGAAPDAESRLVLLVCCVGDLSGCCWTDAVSSS</sequence>
<evidence type="ECO:0000313" key="2">
    <source>
        <dbReference type="EMBL" id="KAK1748191.1"/>
    </source>
</evidence>
<keyword evidence="3" id="KW-1185">Reference proteome</keyword>
<dbReference type="SUPFAM" id="SSF52047">
    <property type="entry name" value="RNI-like"/>
    <property type="match status" value="1"/>
</dbReference>
<dbReference type="PANTHER" id="PTHR24111:SF0">
    <property type="entry name" value="LEUCINE-RICH REPEAT-CONTAINING PROTEIN"/>
    <property type="match status" value="1"/>
</dbReference>
<dbReference type="EMBL" id="JATAAI010000001">
    <property type="protein sequence ID" value="KAK1748191.1"/>
    <property type="molecule type" value="Genomic_DNA"/>
</dbReference>
<keyword evidence="1" id="KW-0677">Repeat</keyword>
<gene>
    <name evidence="2" type="ORF">QTG54_000130</name>
</gene>
<dbReference type="PANTHER" id="PTHR24111">
    <property type="entry name" value="LEUCINE-RICH REPEAT-CONTAINING PROTEIN 34"/>
    <property type="match status" value="1"/>
</dbReference>
<protein>
    <submittedName>
        <fullName evidence="2">Uncharacterized protein</fullName>
    </submittedName>
</protein>